<dbReference type="InterPro" id="IPR003439">
    <property type="entry name" value="ABC_transporter-like_ATP-bd"/>
</dbReference>
<gene>
    <name evidence="4" type="ORF">KDK95_13455</name>
</gene>
<dbReference type="PROSITE" id="PS50893">
    <property type="entry name" value="ABC_TRANSPORTER_2"/>
    <property type="match status" value="1"/>
</dbReference>
<evidence type="ECO:0000313" key="5">
    <source>
        <dbReference type="Proteomes" id="UP000676325"/>
    </source>
</evidence>
<accession>A0A941EB40</accession>
<sequence length="308" mass="32764">MTPAISVSGLTRRYRGHAALDEVDIVIEPGTITGLLGRNGAGKTTLLRILAGQEFPSSGTARIHGAAPAEDEQVLRRLVFVREDQVYPDIKIGQALRAASWCCPNWDGEFASSLLEDFGLQTNKPVKRLSRGQRSALGIAIGLAARAEVTLFDEPYAGLDAVARQLFYDRLLADFAAFPRTVLLSTHLIDEAAALFENVVVIDRGRVVLNAAVDELRGAVTRVSGPCLAVDALAEGRAVWERRRLGSQASVVLAGPIAPGDREQARLSGVDLTPLSLQQIAVQAAAGAFGSAPRIGLESGFATERTCA</sequence>
<dbReference type="InterPro" id="IPR027417">
    <property type="entry name" value="P-loop_NTPase"/>
</dbReference>
<feature type="domain" description="ABC transporter" evidence="3">
    <location>
        <begin position="5"/>
        <end position="229"/>
    </location>
</feature>
<organism evidence="4 5">
    <name type="scientific">Actinospica acidithermotolerans</name>
    <dbReference type="NCBI Taxonomy" id="2828514"/>
    <lineage>
        <taxon>Bacteria</taxon>
        <taxon>Bacillati</taxon>
        <taxon>Actinomycetota</taxon>
        <taxon>Actinomycetes</taxon>
        <taxon>Catenulisporales</taxon>
        <taxon>Actinospicaceae</taxon>
        <taxon>Actinospica</taxon>
    </lineage>
</organism>
<protein>
    <submittedName>
        <fullName evidence="4">ABC transporter ATP-binding protein</fullName>
    </submittedName>
</protein>
<dbReference type="GO" id="GO:0005524">
    <property type="term" value="F:ATP binding"/>
    <property type="evidence" value="ECO:0007669"/>
    <property type="project" value="UniProtKB-KW"/>
</dbReference>
<reference evidence="4" key="1">
    <citation type="submission" date="2021-04" db="EMBL/GenBank/DDBJ databases">
        <title>Genome based classification of Actinospica acidithermotolerans sp. nov., an actinobacterium isolated from an Indonesian hot spring.</title>
        <authorList>
            <person name="Kusuma A.B."/>
            <person name="Putra K.E."/>
            <person name="Nafisah S."/>
            <person name="Loh J."/>
            <person name="Nouioui I."/>
            <person name="Goodfellow M."/>
        </authorList>
    </citation>
    <scope>NUCLEOTIDE SEQUENCE</scope>
    <source>
        <strain evidence="4">MGRD01-02</strain>
    </source>
</reference>
<evidence type="ECO:0000256" key="2">
    <source>
        <dbReference type="ARBA" id="ARBA00022840"/>
    </source>
</evidence>
<keyword evidence="1" id="KW-0547">Nucleotide-binding</keyword>
<dbReference type="SMART" id="SM00382">
    <property type="entry name" value="AAA"/>
    <property type="match status" value="1"/>
</dbReference>
<dbReference type="RefSeq" id="WP_212518464.1">
    <property type="nucleotide sequence ID" value="NZ_JAGSOH010000032.1"/>
</dbReference>
<dbReference type="SUPFAM" id="SSF52540">
    <property type="entry name" value="P-loop containing nucleoside triphosphate hydrolases"/>
    <property type="match status" value="1"/>
</dbReference>
<dbReference type="InterPro" id="IPR003593">
    <property type="entry name" value="AAA+_ATPase"/>
</dbReference>
<evidence type="ECO:0000256" key="1">
    <source>
        <dbReference type="ARBA" id="ARBA00022741"/>
    </source>
</evidence>
<dbReference type="GO" id="GO:0016887">
    <property type="term" value="F:ATP hydrolysis activity"/>
    <property type="evidence" value="ECO:0007669"/>
    <property type="project" value="InterPro"/>
</dbReference>
<proteinExistence type="predicted"/>
<comment type="caution">
    <text evidence="4">The sequence shown here is derived from an EMBL/GenBank/DDBJ whole genome shotgun (WGS) entry which is preliminary data.</text>
</comment>
<dbReference type="Pfam" id="PF00005">
    <property type="entry name" value="ABC_tran"/>
    <property type="match status" value="1"/>
</dbReference>
<name>A0A941EB40_9ACTN</name>
<dbReference type="EMBL" id="JAGSOH010000032">
    <property type="protein sequence ID" value="MBR7827318.1"/>
    <property type="molecule type" value="Genomic_DNA"/>
</dbReference>
<evidence type="ECO:0000259" key="3">
    <source>
        <dbReference type="PROSITE" id="PS50893"/>
    </source>
</evidence>
<dbReference type="CDD" id="cd03230">
    <property type="entry name" value="ABC_DR_subfamily_A"/>
    <property type="match status" value="1"/>
</dbReference>
<dbReference type="Proteomes" id="UP000676325">
    <property type="component" value="Unassembled WGS sequence"/>
</dbReference>
<dbReference type="PANTHER" id="PTHR43158">
    <property type="entry name" value="SKFA PEPTIDE EXPORT ATP-BINDING PROTEIN SKFE"/>
    <property type="match status" value="1"/>
</dbReference>
<keyword evidence="2 4" id="KW-0067">ATP-binding</keyword>
<dbReference type="PANTHER" id="PTHR43158:SF5">
    <property type="entry name" value="ABC TRANSPORTER, ATP-BINDING PROTEIN"/>
    <property type="match status" value="1"/>
</dbReference>
<keyword evidence="5" id="KW-1185">Reference proteome</keyword>
<evidence type="ECO:0000313" key="4">
    <source>
        <dbReference type="EMBL" id="MBR7827318.1"/>
    </source>
</evidence>
<dbReference type="AlphaFoldDB" id="A0A941EB40"/>
<dbReference type="Gene3D" id="3.40.50.300">
    <property type="entry name" value="P-loop containing nucleotide triphosphate hydrolases"/>
    <property type="match status" value="1"/>
</dbReference>